<proteinExistence type="predicted"/>
<evidence type="ECO:0000259" key="1">
    <source>
        <dbReference type="Pfam" id="PF00271"/>
    </source>
</evidence>
<dbReference type="Proteomes" id="UP000664859">
    <property type="component" value="Unassembled WGS sequence"/>
</dbReference>
<evidence type="ECO:0000313" key="2">
    <source>
        <dbReference type="EMBL" id="KAG5189169.1"/>
    </source>
</evidence>
<dbReference type="Pfam" id="PF00271">
    <property type="entry name" value="Helicase_C"/>
    <property type="match status" value="1"/>
</dbReference>
<comment type="caution">
    <text evidence="2">The sequence shown here is derived from an EMBL/GenBank/DDBJ whole genome shotgun (WGS) entry which is preliminary data.</text>
</comment>
<evidence type="ECO:0000313" key="3">
    <source>
        <dbReference type="Proteomes" id="UP000664859"/>
    </source>
</evidence>
<dbReference type="SUPFAM" id="SSF52540">
    <property type="entry name" value="P-loop containing nucleoside triphosphate hydrolases"/>
    <property type="match status" value="1"/>
</dbReference>
<dbReference type="Gene3D" id="3.40.50.300">
    <property type="entry name" value="P-loop containing nucleotide triphosphate hydrolases"/>
    <property type="match status" value="1"/>
</dbReference>
<feature type="domain" description="Helicase C-terminal" evidence="1">
    <location>
        <begin position="15"/>
        <end position="42"/>
    </location>
</feature>
<reference evidence="2" key="1">
    <citation type="submission" date="2021-02" db="EMBL/GenBank/DDBJ databases">
        <title>First Annotated Genome of the Yellow-green Alga Tribonema minus.</title>
        <authorList>
            <person name="Mahan K.M."/>
        </authorList>
    </citation>
    <scope>NUCLEOTIDE SEQUENCE</scope>
    <source>
        <strain evidence="2">UTEX B ZZ1240</strain>
    </source>
</reference>
<dbReference type="EMBL" id="JAFCMP010000057">
    <property type="protein sequence ID" value="KAG5189169.1"/>
    <property type="molecule type" value="Genomic_DNA"/>
</dbReference>
<accession>A0A835ZEX7</accession>
<sequence length="78" mass="8792">MRLLSACDVVSEAGDVNTVVSYDMAKNIETHIHRIGRTGRMGKEGVHPGAAYTLFMPKHAQLYSPLLLLRTLRQGWRR</sequence>
<organism evidence="2 3">
    <name type="scientific">Tribonema minus</name>
    <dbReference type="NCBI Taxonomy" id="303371"/>
    <lineage>
        <taxon>Eukaryota</taxon>
        <taxon>Sar</taxon>
        <taxon>Stramenopiles</taxon>
        <taxon>Ochrophyta</taxon>
        <taxon>PX clade</taxon>
        <taxon>Xanthophyceae</taxon>
        <taxon>Tribonematales</taxon>
        <taxon>Tribonemataceae</taxon>
        <taxon>Tribonema</taxon>
    </lineage>
</organism>
<name>A0A835ZEX7_9STRA</name>
<keyword evidence="3" id="KW-1185">Reference proteome</keyword>
<dbReference type="InterPro" id="IPR001650">
    <property type="entry name" value="Helicase_C-like"/>
</dbReference>
<dbReference type="OrthoDB" id="196131at2759"/>
<dbReference type="InterPro" id="IPR027417">
    <property type="entry name" value="P-loop_NTPase"/>
</dbReference>
<dbReference type="AlphaFoldDB" id="A0A835ZEX7"/>
<gene>
    <name evidence="2" type="ORF">JKP88DRAFT_275638</name>
</gene>
<protein>
    <recommendedName>
        <fullName evidence="1">Helicase C-terminal domain-containing protein</fullName>
    </recommendedName>
</protein>